<gene>
    <name evidence="1" type="ORF">PLEPLA_LOCUS9836</name>
</gene>
<evidence type="ECO:0000313" key="1">
    <source>
        <dbReference type="EMBL" id="CAB1421947.1"/>
    </source>
</evidence>
<comment type="caution">
    <text evidence="1">The sequence shown here is derived from an EMBL/GenBank/DDBJ whole genome shotgun (WGS) entry which is preliminary data.</text>
</comment>
<protein>
    <submittedName>
        <fullName evidence="1">Uncharacterized protein</fullName>
    </submittedName>
</protein>
<evidence type="ECO:0000313" key="2">
    <source>
        <dbReference type="Proteomes" id="UP001153269"/>
    </source>
</evidence>
<keyword evidence="2" id="KW-1185">Reference proteome</keyword>
<dbReference type="AlphaFoldDB" id="A0A9N7U0F2"/>
<name>A0A9N7U0F2_PLEPL</name>
<dbReference type="EMBL" id="CADEAL010000556">
    <property type="protein sequence ID" value="CAB1421947.1"/>
    <property type="molecule type" value="Genomic_DNA"/>
</dbReference>
<proteinExistence type="predicted"/>
<organism evidence="1 2">
    <name type="scientific">Pleuronectes platessa</name>
    <name type="common">European plaice</name>
    <dbReference type="NCBI Taxonomy" id="8262"/>
    <lineage>
        <taxon>Eukaryota</taxon>
        <taxon>Metazoa</taxon>
        <taxon>Chordata</taxon>
        <taxon>Craniata</taxon>
        <taxon>Vertebrata</taxon>
        <taxon>Euteleostomi</taxon>
        <taxon>Actinopterygii</taxon>
        <taxon>Neopterygii</taxon>
        <taxon>Teleostei</taxon>
        <taxon>Neoteleostei</taxon>
        <taxon>Acanthomorphata</taxon>
        <taxon>Carangaria</taxon>
        <taxon>Pleuronectiformes</taxon>
        <taxon>Pleuronectoidei</taxon>
        <taxon>Pleuronectidae</taxon>
        <taxon>Pleuronectes</taxon>
    </lineage>
</organism>
<reference evidence="1" key="1">
    <citation type="submission" date="2020-03" db="EMBL/GenBank/DDBJ databases">
        <authorList>
            <person name="Weist P."/>
        </authorList>
    </citation>
    <scope>NUCLEOTIDE SEQUENCE</scope>
</reference>
<sequence>MAAPSKSSQKAKNVAIALLALWSIVSLVVIVVWATSPDLKSSAQCRLELQDTREKLEGAKVVWGQDRVALEEKVEEEREQQARLTADNLLLLGRLNATNTSLGACLQENGVLKWNLSLRQDEVERLLQTESNLTAQLGLKEDHIDALQQNLTQTSHQTESCFSLKDAAQSQMVAAQIQTRACESNQQYLQRQLHKCNAAENLSCVFSESESTVVQDKRGRSLDQPNDCCTNFLSTQTDCYGNDDITLTGHKLYFKWTSCEVH</sequence>
<dbReference type="Proteomes" id="UP001153269">
    <property type="component" value="Unassembled WGS sequence"/>
</dbReference>
<accession>A0A9N7U0F2</accession>